<dbReference type="EMBL" id="AOHC02000036">
    <property type="protein sequence ID" value="EMY77570.1"/>
    <property type="molecule type" value="Genomic_DNA"/>
</dbReference>
<dbReference type="Gene3D" id="1.10.540.10">
    <property type="entry name" value="Acyl-CoA dehydrogenase/oxidase, N-terminal domain"/>
    <property type="match status" value="1"/>
</dbReference>
<dbReference type="InterPro" id="IPR036797">
    <property type="entry name" value="Acyl-CoA_dehydrogenase_C_sf"/>
</dbReference>
<dbReference type="Pfam" id="PF02771">
    <property type="entry name" value="Acyl-CoA_dh_N"/>
    <property type="match status" value="1"/>
</dbReference>
<dbReference type="InterPro" id="IPR052166">
    <property type="entry name" value="Diverse_Acyl-CoA_DH"/>
</dbReference>
<dbReference type="InterPro" id="IPR013786">
    <property type="entry name" value="AcylCoA_DH/ox_N"/>
</dbReference>
<dbReference type="Pfam" id="PF02770">
    <property type="entry name" value="Acyl-CoA_dh_M"/>
    <property type="match status" value="1"/>
</dbReference>
<evidence type="ECO:0000259" key="6">
    <source>
        <dbReference type="Pfam" id="PF00441"/>
    </source>
</evidence>
<protein>
    <submittedName>
        <fullName evidence="9">Acyl-CoA dehydrogenase</fullName>
    </submittedName>
</protein>
<evidence type="ECO:0000256" key="3">
    <source>
        <dbReference type="ARBA" id="ARBA00022630"/>
    </source>
</evidence>
<dbReference type="AlphaFoldDB" id="N1WF40"/>
<feature type="domain" description="Acyl-CoA dehydrogenase/oxidase N-terminal" evidence="8">
    <location>
        <begin position="81"/>
        <end position="195"/>
    </location>
</feature>
<dbReference type="InterPro" id="IPR046373">
    <property type="entry name" value="Acyl-CoA_Oxase/DH_mid-dom_sf"/>
</dbReference>
<organism evidence="9 10">
    <name type="scientific">Leptospira weilii serovar Ranarum str. ICFT</name>
    <dbReference type="NCBI Taxonomy" id="1218598"/>
    <lineage>
        <taxon>Bacteria</taxon>
        <taxon>Pseudomonadati</taxon>
        <taxon>Spirochaetota</taxon>
        <taxon>Spirochaetia</taxon>
        <taxon>Leptospirales</taxon>
        <taxon>Leptospiraceae</taxon>
        <taxon>Leptospira</taxon>
    </lineage>
</organism>
<dbReference type="SUPFAM" id="SSF47203">
    <property type="entry name" value="Acyl-CoA dehydrogenase C-terminal domain-like"/>
    <property type="match status" value="1"/>
</dbReference>
<dbReference type="InterPro" id="IPR036250">
    <property type="entry name" value="AcylCo_DH-like_C"/>
</dbReference>
<comment type="caution">
    <text evidence="9">The sequence shown here is derived from an EMBL/GenBank/DDBJ whole genome shotgun (WGS) entry which is preliminary data.</text>
</comment>
<proteinExistence type="inferred from homology"/>
<reference evidence="9" key="1">
    <citation type="submission" date="2013-03" db="EMBL/GenBank/DDBJ databases">
        <authorList>
            <person name="Harkins D.M."/>
            <person name="Durkin A.S."/>
            <person name="Brinkac L.M."/>
            <person name="Haft D.H."/>
            <person name="Selengut J.D."/>
            <person name="Sanka R."/>
            <person name="DePew J."/>
            <person name="Purushe J."/>
            <person name="Hartskeerl R.A."/>
            <person name="Ahmed A."/>
            <person name="van der Linden H."/>
            <person name="Goris M.G.A."/>
            <person name="Vinetz J.M."/>
            <person name="Sutton G.G."/>
            <person name="Nierman W.C."/>
            <person name="Fouts D.E."/>
        </authorList>
    </citation>
    <scope>NUCLEOTIDE SEQUENCE [LARGE SCALE GENOMIC DNA]</scope>
    <source>
        <strain evidence="9">ICFT</strain>
    </source>
</reference>
<dbReference type="InterPro" id="IPR006089">
    <property type="entry name" value="Acyl-CoA_DH_CS"/>
</dbReference>
<dbReference type="InterPro" id="IPR037069">
    <property type="entry name" value="AcylCoA_DH/ox_N_sf"/>
</dbReference>
<evidence type="ECO:0000256" key="5">
    <source>
        <dbReference type="RuleBase" id="RU362125"/>
    </source>
</evidence>
<dbReference type="GO" id="GO:0003995">
    <property type="term" value="F:acyl-CoA dehydrogenase activity"/>
    <property type="evidence" value="ECO:0007669"/>
    <property type="project" value="InterPro"/>
</dbReference>
<evidence type="ECO:0000313" key="10">
    <source>
        <dbReference type="Proteomes" id="UP000012313"/>
    </source>
</evidence>
<feature type="domain" description="Acyl-CoA dehydrogenase/oxidase C-terminal" evidence="6">
    <location>
        <begin position="422"/>
        <end position="475"/>
    </location>
</feature>
<name>N1WF40_9LEPT</name>
<dbReference type="PANTHER" id="PTHR42803:SF1">
    <property type="entry name" value="BROAD-SPECIFICITY LINEAR ACYL-COA DEHYDROGENASE FADE5"/>
    <property type="match status" value="1"/>
</dbReference>
<evidence type="ECO:0000256" key="4">
    <source>
        <dbReference type="ARBA" id="ARBA00022827"/>
    </source>
</evidence>
<comment type="cofactor">
    <cofactor evidence="1 5">
        <name>FAD</name>
        <dbReference type="ChEBI" id="CHEBI:57692"/>
    </cofactor>
</comment>
<evidence type="ECO:0000256" key="1">
    <source>
        <dbReference type="ARBA" id="ARBA00001974"/>
    </source>
</evidence>
<dbReference type="Gene3D" id="1.20.120.470">
    <property type="entry name" value="Acyl-CoA dehydrogenase, C-terminal domain"/>
    <property type="match status" value="1"/>
</dbReference>
<dbReference type="SUPFAM" id="SSF158494">
    <property type="entry name" value="PG0775 C-terminal domain-like"/>
    <property type="match status" value="1"/>
</dbReference>
<keyword evidence="3 5" id="KW-0285">Flavoprotein</keyword>
<dbReference type="SUPFAM" id="SSF56645">
    <property type="entry name" value="Acyl-CoA dehydrogenase NM domain-like"/>
    <property type="match status" value="1"/>
</dbReference>
<dbReference type="Gene3D" id="2.40.110.10">
    <property type="entry name" value="Butyryl-CoA Dehydrogenase, subunit A, domain 2"/>
    <property type="match status" value="1"/>
</dbReference>
<dbReference type="Proteomes" id="UP000012313">
    <property type="component" value="Unassembled WGS sequence"/>
</dbReference>
<dbReference type="STRING" id="1218598.LEP1GSC060_0126"/>
<feature type="domain" description="Acyl-CoA oxidase/dehydrogenase middle" evidence="7">
    <location>
        <begin position="199"/>
        <end position="297"/>
    </location>
</feature>
<keyword evidence="10" id="KW-1185">Reference proteome</keyword>
<accession>N1WF40</accession>
<dbReference type="InterPro" id="IPR009075">
    <property type="entry name" value="AcylCo_DH/oxidase_C"/>
</dbReference>
<dbReference type="PROSITE" id="PS00073">
    <property type="entry name" value="ACYL_COA_DH_2"/>
    <property type="match status" value="1"/>
</dbReference>
<dbReference type="InterPro" id="IPR009100">
    <property type="entry name" value="AcylCoA_DH/oxidase_NM_dom_sf"/>
</dbReference>
<dbReference type="PANTHER" id="PTHR42803">
    <property type="entry name" value="ACYL-COA DEHYDROGENASE"/>
    <property type="match status" value="1"/>
</dbReference>
<sequence length="601" mass="66837">MESEVVKTNLRKGFEMIENNYFLENQDLQENFQSIVDWKEIINGFEGDFEDHKEYQKTGKESLSMAPGSYEDALEYYKSILESGGDIAGKQIAPLAKDMDVEGLKYSSGKVTFPDSMIKGIRQVKDAGILPYSIGRKHGGLGIPATVQTMMMELFSRADGSFAITLGCLNLAETIERFGSKEMIDEYVPKMANGEIFGAMALTEPNYGSDLPNLQTKAIKDENGVWKLTGAKRFITHGCGFGDIPAVILTLARTGTPTSGARGLSFFLVKSSDVFIAGIEKKMGLHCSPTCEVVYENSPGILIGEEGYGLVRYSMAMMNGARLSIAAQAMGIATAAYMEAKKYAAEREQFGKTIQNIPAVRKMLAAMDREIAGMRAVLMEASRSIDLYHWKSERMKEKGIDDREIKKDETIRKWEKLANLFTPLSKYYITELANKIAYDSLQIHGGAGFTYDYDISRIYRDVRITNIYEGTTQLQVVAAIGGIVSGMSAKGHLRQYFEEEFSKTGASSLLNENKETFEKIVESFSAIDNSSLRDEVAFEVVQSTARVLIGLLLEKGVSKLKGDAKDKRELLAREYNLESKAILLSNRITIENRQFQTARAF</sequence>
<dbReference type="GO" id="GO:0050660">
    <property type="term" value="F:flavin adenine dinucleotide binding"/>
    <property type="evidence" value="ECO:0007669"/>
    <property type="project" value="InterPro"/>
</dbReference>
<comment type="similarity">
    <text evidence="2 5">Belongs to the acyl-CoA dehydrogenase family.</text>
</comment>
<evidence type="ECO:0000313" key="9">
    <source>
        <dbReference type="EMBL" id="EMY77570.1"/>
    </source>
</evidence>
<dbReference type="Pfam" id="PF00441">
    <property type="entry name" value="Acyl-CoA_dh_1"/>
    <property type="match status" value="2"/>
</dbReference>
<dbReference type="InterPro" id="IPR006091">
    <property type="entry name" value="Acyl-CoA_Oxase/DH_mid-dom"/>
</dbReference>
<gene>
    <name evidence="9" type="ORF">LEP1GSC060_0126</name>
</gene>
<keyword evidence="4 5" id="KW-0274">FAD</keyword>
<keyword evidence="5" id="KW-0560">Oxidoreductase</keyword>
<feature type="domain" description="Acyl-CoA dehydrogenase/oxidase C-terminal" evidence="6">
    <location>
        <begin position="312"/>
        <end position="386"/>
    </location>
</feature>
<evidence type="ECO:0000256" key="2">
    <source>
        <dbReference type="ARBA" id="ARBA00009347"/>
    </source>
</evidence>
<dbReference type="Gene3D" id="1.20.140.10">
    <property type="entry name" value="Butyryl-CoA Dehydrogenase, subunit A, domain 3"/>
    <property type="match status" value="1"/>
</dbReference>
<evidence type="ECO:0000259" key="8">
    <source>
        <dbReference type="Pfam" id="PF02771"/>
    </source>
</evidence>
<evidence type="ECO:0000259" key="7">
    <source>
        <dbReference type="Pfam" id="PF02770"/>
    </source>
</evidence>